<sequence>MNHRHADFQSSVIPAFSVTSTTKSVKLKIEDQSLTAGLSNADAVILVAAKWLVDHRDSIVGPILPALKERFGLRNIEAIEAMKAAHALSREAFE</sequence>
<evidence type="ECO:0000313" key="1">
    <source>
        <dbReference type="EMBL" id="MBM3091127.1"/>
    </source>
</evidence>
<proteinExistence type="predicted"/>
<reference evidence="1 2" key="1">
    <citation type="submission" date="2020-01" db="EMBL/GenBank/DDBJ databases">
        <title>Draft genome assembly of Ensifer adhaerens T173.</title>
        <authorList>
            <person name="Craig J.E."/>
            <person name="Stinchcombe J.R."/>
        </authorList>
    </citation>
    <scope>NUCLEOTIDE SEQUENCE [LARGE SCALE GENOMIC DNA]</scope>
    <source>
        <strain evidence="1 2">T173</strain>
    </source>
</reference>
<protein>
    <submittedName>
        <fullName evidence="1">Uncharacterized protein</fullName>
    </submittedName>
</protein>
<name>A0AAW4FGA0_9HYPH</name>
<organism evidence="1 2">
    <name type="scientific">Ensifer canadensis</name>
    <dbReference type="NCBI Taxonomy" id="555315"/>
    <lineage>
        <taxon>Bacteria</taxon>
        <taxon>Pseudomonadati</taxon>
        <taxon>Pseudomonadota</taxon>
        <taxon>Alphaproteobacteria</taxon>
        <taxon>Hyphomicrobiales</taxon>
        <taxon>Rhizobiaceae</taxon>
        <taxon>Sinorhizobium/Ensifer group</taxon>
        <taxon>Ensifer</taxon>
    </lineage>
</organism>
<keyword evidence="2" id="KW-1185">Reference proteome</keyword>
<dbReference type="RefSeq" id="WP_203527684.1">
    <property type="nucleotide sequence ID" value="NZ_CP083370.1"/>
</dbReference>
<dbReference type="EMBL" id="WXFA01000004">
    <property type="protein sequence ID" value="MBM3091127.1"/>
    <property type="molecule type" value="Genomic_DNA"/>
</dbReference>
<comment type="caution">
    <text evidence="1">The sequence shown here is derived from an EMBL/GenBank/DDBJ whole genome shotgun (WGS) entry which is preliminary data.</text>
</comment>
<accession>A0AAW4FGA0</accession>
<dbReference type="Proteomes" id="UP000744980">
    <property type="component" value="Unassembled WGS sequence"/>
</dbReference>
<gene>
    <name evidence="1" type="ORF">GFB56_09890</name>
</gene>
<dbReference type="AlphaFoldDB" id="A0AAW4FGA0"/>
<evidence type="ECO:0000313" key="2">
    <source>
        <dbReference type="Proteomes" id="UP000744980"/>
    </source>
</evidence>